<accession>A0A118HU17</accession>
<dbReference type="AlphaFoldDB" id="A0A118HU17"/>
<evidence type="ECO:0000313" key="3">
    <source>
        <dbReference type="Proteomes" id="UP000064029"/>
    </source>
</evidence>
<dbReference type="RefSeq" id="WP_059751568.1">
    <property type="nucleotide sequence ID" value="NZ_LOXM01000119.1"/>
</dbReference>
<proteinExistence type="predicted"/>
<comment type="caution">
    <text evidence="2">The sequence shown here is derived from an EMBL/GenBank/DDBJ whole genome shotgun (WGS) entry which is preliminary data.</text>
</comment>
<dbReference type="Pfam" id="PF00816">
    <property type="entry name" value="Histone_HNS"/>
    <property type="match status" value="1"/>
</dbReference>
<gene>
    <name evidence="2" type="ORF">WJ33_24320</name>
</gene>
<dbReference type="InterPro" id="IPR027444">
    <property type="entry name" value="H-NS_C_dom"/>
</dbReference>
<dbReference type="GO" id="GO:0003677">
    <property type="term" value="F:DNA binding"/>
    <property type="evidence" value="ECO:0007669"/>
    <property type="project" value="InterPro"/>
</dbReference>
<name>A0A118HU17_9BURK</name>
<evidence type="ECO:0000259" key="1">
    <source>
        <dbReference type="SMART" id="SM00528"/>
    </source>
</evidence>
<dbReference type="Gene3D" id="3.30.160.510">
    <property type="entry name" value="Histone-like nucleoid-structuring protein H-NS"/>
    <property type="match status" value="1"/>
</dbReference>
<protein>
    <submittedName>
        <fullName evidence="2">H-NS histone</fullName>
    </submittedName>
</protein>
<sequence length="97" mass="11304">MKTYSELMMQFDLLKKEIEIAREHEAQRIARRVLELLAESGVDVREMAKSPPRGRKVSPKYWNPHTGATWSGRGRVPKWLVGQDLRQFLIPSLDDEQ</sequence>
<dbReference type="Proteomes" id="UP000064029">
    <property type="component" value="Unassembled WGS sequence"/>
</dbReference>
<organism evidence="2 3">
    <name type="scientific">Burkholderia ubonensis</name>
    <dbReference type="NCBI Taxonomy" id="101571"/>
    <lineage>
        <taxon>Bacteria</taxon>
        <taxon>Pseudomonadati</taxon>
        <taxon>Pseudomonadota</taxon>
        <taxon>Betaproteobacteria</taxon>
        <taxon>Burkholderiales</taxon>
        <taxon>Burkholderiaceae</taxon>
        <taxon>Burkholderia</taxon>
        <taxon>Burkholderia cepacia complex</taxon>
    </lineage>
</organism>
<reference evidence="2 3" key="1">
    <citation type="submission" date="2015-11" db="EMBL/GenBank/DDBJ databases">
        <title>Expanding the genomic diversity of Burkholderia species for the development of highly accurate diagnostics.</title>
        <authorList>
            <person name="Sahl J."/>
            <person name="Keim P."/>
            <person name="Wagner D."/>
        </authorList>
    </citation>
    <scope>NUCLEOTIDE SEQUENCE [LARGE SCALE GENOMIC DNA]</scope>
    <source>
        <strain evidence="2 3">MSMB2036</strain>
    </source>
</reference>
<dbReference type="SMART" id="SM00528">
    <property type="entry name" value="HNS"/>
    <property type="match status" value="1"/>
</dbReference>
<dbReference type="SUPFAM" id="SSF81273">
    <property type="entry name" value="H-NS histone-like proteins"/>
    <property type="match status" value="1"/>
</dbReference>
<feature type="domain" description="DNA-binding protein H-NS-like C-terminal" evidence="1">
    <location>
        <begin position="51"/>
        <end position="90"/>
    </location>
</feature>
<evidence type="ECO:0000313" key="2">
    <source>
        <dbReference type="EMBL" id="KVG67715.1"/>
    </source>
</evidence>
<dbReference type="EMBL" id="LOXM01000119">
    <property type="protein sequence ID" value="KVG67715.1"/>
    <property type="molecule type" value="Genomic_DNA"/>
</dbReference>